<dbReference type="Proteomes" id="UP000605846">
    <property type="component" value="Unassembled WGS sequence"/>
</dbReference>
<name>A0A8H7BPT2_9FUNG</name>
<accession>A0A8H7BPT2</accession>
<dbReference type="AlphaFoldDB" id="A0A8H7BPT2"/>
<dbReference type="PROSITE" id="PS50011">
    <property type="entry name" value="PROTEIN_KINASE_DOM"/>
    <property type="match status" value="1"/>
</dbReference>
<evidence type="ECO:0000313" key="8">
    <source>
        <dbReference type="EMBL" id="KAF7723734.1"/>
    </source>
</evidence>
<dbReference type="InterPro" id="IPR011009">
    <property type="entry name" value="Kinase-like_dom_sf"/>
</dbReference>
<dbReference type="PROSITE" id="PS00108">
    <property type="entry name" value="PROTEIN_KINASE_ST"/>
    <property type="match status" value="1"/>
</dbReference>
<dbReference type="InterPro" id="IPR017441">
    <property type="entry name" value="Protein_kinase_ATP_BS"/>
</dbReference>
<keyword evidence="5" id="KW-0418">Kinase</keyword>
<keyword evidence="3 4" id="KW-0067">ATP-binding</keyword>
<evidence type="ECO:0000313" key="9">
    <source>
        <dbReference type="Proteomes" id="UP000605846"/>
    </source>
</evidence>
<comment type="similarity">
    <text evidence="5">Belongs to the protein kinase superfamily.</text>
</comment>
<dbReference type="InterPro" id="IPR008271">
    <property type="entry name" value="Ser/Thr_kinase_AS"/>
</dbReference>
<dbReference type="InterPro" id="IPR050235">
    <property type="entry name" value="CK1_Ser-Thr_kinase"/>
</dbReference>
<keyword evidence="2 4" id="KW-0547">Nucleotide-binding</keyword>
<dbReference type="SMART" id="SM00220">
    <property type="entry name" value="S_TKc"/>
    <property type="match status" value="1"/>
</dbReference>
<feature type="domain" description="Protein kinase" evidence="7">
    <location>
        <begin position="36"/>
        <end position="326"/>
    </location>
</feature>
<feature type="region of interest" description="Disordered" evidence="6">
    <location>
        <begin position="454"/>
        <end position="479"/>
    </location>
</feature>
<comment type="caution">
    <text evidence="8">The sequence shown here is derived from an EMBL/GenBank/DDBJ whole genome shotgun (WGS) entry which is preliminary data.</text>
</comment>
<dbReference type="SUPFAM" id="SSF56112">
    <property type="entry name" value="Protein kinase-like (PK-like)"/>
    <property type="match status" value="1"/>
</dbReference>
<reference evidence="8" key="1">
    <citation type="submission" date="2020-01" db="EMBL/GenBank/DDBJ databases">
        <title>Genome Sequencing of Three Apophysomyces-Like Fungal Strains Confirms a Novel Fungal Genus in the Mucoromycota with divergent Burkholderia-like Endosymbiotic Bacteria.</title>
        <authorList>
            <person name="Stajich J.E."/>
            <person name="Macias A.M."/>
            <person name="Carter-House D."/>
            <person name="Lovett B."/>
            <person name="Kasson L.R."/>
            <person name="Berry K."/>
            <person name="Grigoriev I."/>
            <person name="Chang Y."/>
            <person name="Spatafora J."/>
            <person name="Kasson M.T."/>
        </authorList>
    </citation>
    <scope>NUCLEOTIDE SEQUENCE</scope>
    <source>
        <strain evidence="8">NRRL A-21654</strain>
    </source>
</reference>
<keyword evidence="5" id="KW-0723">Serine/threonine-protein kinase</keyword>
<dbReference type="PROSITE" id="PS00107">
    <property type="entry name" value="PROTEIN_KINASE_ATP"/>
    <property type="match status" value="1"/>
</dbReference>
<organism evidence="8 9">
    <name type="scientific">Apophysomyces ossiformis</name>
    <dbReference type="NCBI Taxonomy" id="679940"/>
    <lineage>
        <taxon>Eukaryota</taxon>
        <taxon>Fungi</taxon>
        <taxon>Fungi incertae sedis</taxon>
        <taxon>Mucoromycota</taxon>
        <taxon>Mucoromycotina</taxon>
        <taxon>Mucoromycetes</taxon>
        <taxon>Mucorales</taxon>
        <taxon>Mucorineae</taxon>
        <taxon>Mucoraceae</taxon>
        <taxon>Apophysomyces</taxon>
    </lineage>
</organism>
<dbReference type="EMBL" id="JABAYA010000141">
    <property type="protein sequence ID" value="KAF7723734.1"/>
    <property type="molecule type" value="Genomic_DNA"/>
</dbReference>
<evidence type="ECO:0000256" key="4">
    <source>
        <dbReference type="PROSITE-ProRule" id="PRU10141"/>
    </source>
</evidence>
<evidence type="ECO:0000259" key="7">
    <source>
        <dbReference type="PROSITE" id="PS50011"/>
    </source>
</evidence>
<dbReference type="OrthoDB" id="5979581at2759"/>
<keyword evidence="5" id="KW-0808">Transferase</keyword>
<evidence type="ECO:0000256" key="5">
    <source>
        <dbReference type="RuleBase" id="RU000304"/>
    </source>
</evidence>
<dbReference type="InterPro" id="IPR000719">
    <property type="entry name" value="Prot_kinase_dom"/>
</dbReference>
<feature type="binding site" evidence="4">
    <location>
        <position position="65"/>
    </location>
    <ligand>
        <name>ATP</name>
        <dbReference type="ChEBI" id="CHEBI:30616"/>
    </ligand>
</feature>
<dbReference type="GO" id="GO:0005524">
    <property type="term" value="F:ATP binding"/>
    <property type="evidence" value="ECO:0007669"/>
    <property type="project" value="UniProtKB-UniRule"/>
</dbReference>
<proteinExistence type="inferred from homology"/>
<sequence length="479" mass="55001">MASYRQEAFGVHNASIDSTRSDLSMNSHDVVIAEEWTVLGKIGEGSFGEVFEVRDIRTKHHYAIKREPIKMRHPQLKHESIMYDVLAGGPGIPQCHWYGQHEEFNCIVLDLLGPSLNQLRQTVLDLPLDVVVELGCQMVSTMEHIHNCGLVYRDVKPDNFLFPASCHLPELEMVGEDNVYQYDKPTCAKVLRQWGGIPKLHVVDFGLTSWWRDPKTKVPYPETKKHSKNKTGTARYASLNVHRGKTHARRDDLESLAYLLLDLVLGNLPWTGIQARNSRAGWDRMRRLKEETFMSDLCAGLPRGLLEFVEYAKRLRFAEQPDYDYMRRLLRGSLHGGEFSALVRSPFGGHTNRRPYSLENPELEHLEADNKNRANGFLMQKPNQHEGVFAMDDMANALPDQYNQHKEGSFASASSFHKLVTKVRQGEKRVGWNTHKHDQLPWRPATDWQTIEQPTDNLKQWGEDEPQSDWASSAKLPWE</sequence>
<dbReference type="PANTHER" id="PTHR11909">
    <property type="entry name" value="CASEIN KINASE-RELATED"/>
    <property type="match status" value="1"/>
</dbReference>
<keyword evidence="9" id="KW-1185">Reference proteome</keyword>
<protein>
    <recommendedName>
        <fullName evidence="1">non-specific serine/threonine protein kinase</fullName>
        <ecNumber evidence="1">2.7.11.1</ecNumber>
    </recommendedName>
</protein>
<dbReference type="Gene3D" id="1.10.510.10">
    <property type="entry name" value="Transferase(Phosphotransferase) domain 1"/>
    <property type="match status" value="1"/>
</dbReference>
<evidence type="ECO:0000256" key="3">
    <source>
        <dbReference type="ARBA" id="ARBA00022840"/>
    </source>
</evidence>
<gene>
    <name evidence="8" type="ORF">EC973_001710</name>
</gene>
<dbReference type="EC" id="2.7.11.1" evidence="1"/>
<dbReference type="Pfam" id="PF00069">
    <property type="entry name" value="Pkinase"/>
    <property type="match status" value="1"/>
</dbReference>
<evidence type="ECO:0000256" key="2">
    <source>
        <dbReference type="ARBA" id="ARBA00022741"/>
    </source>
</evidence>
<evidence type="ECO:0000256" key="1">
    <source>
        <dbReference type="ARBA" id="ARBA00012513"/>
    </source>
</evidence>
<dbReference type="GO" id="GO:0004674">
    <property type="term" value="F:protein serine/threonine kinase activity"/>
    <property type="evidence" value="ECO:0007669"/>
    <property type="project" value="UniProtKB-KW"/>
</dbReference>
<evidence type="ECO:0000256" key="6">
    <source>
        <dbReference type="SAM" id="MobiDB-lite"/>
    </source>
</evidence>